<comment type="caution">
    <text evidence="1">The sequence shown here is derived from an EMBL/GenBank/DDBJ whole genome shotgun (WGS) entry which is preliminary data.</text>
</comment>
<gene>
    <name evidence="1" type="ORF">PAPOLLO_LOCUS16739</name>
</gene>
<dbReference type="Proteomes" id="UP000691718">
    <property type="component" value="Unassembled WGS sequence"/>
</dbReference>
<dbReference type="EMBL" id="CAJQZP010001125">
    <property type="protein sequence ID" value="CAG5017859.1"/>
    <property type="molecule type" value="Genomic_DNA"/>
</dbReference>
<keyword evidence="2" id="KW-1185">Reference proteome</keyword>
<accession>A0A8S3XFM5</accession>
<proteinExistence type="predicted"/>
<protein>
    <submittedName>
        <fullName evidence="1">(apollo) hypothetical protein</fullName>
    </submittedName>
</protein>
<evidence type="ECO:0000313" key="1">
    <source>
        <dbReference type="EMBL" id="CAG5017859.1"/>
    </source>
</evidence>
<organism evidence="1 2">
    <name type="scientific">Parnassius apollo</name>
    <name type="common">Apollo butterfly</name>
    <name type="synonym">Papilio apollo</name>
    <dbReference type="NCBI Taxonomy" id="110799"/>
    <lineage>
        <taxon>Eukaryota</taxon>
        <taxon>Metazoa</taxon>
        <taxon>Ecdysozoa</taxon>
        <taxon>Arthropoda</taxon>
        <taxon>Hexapoda</taxon>
        <taxon>Insecta</taxon>
        <taxon>Pterygota</taxon>
        <taxon>Neoptera</taxon>
        <taxon>Endopterygota</taxon>
        <taxon>Lepidoptera</taxon>
        <taxon>Glossata</taxon>
        <taxon>Ditrysia</taxon>
        <taxon>Papilionoidea</taxon>
        <taxon>Papilionidae</taxon>
        <taxon>Parnassiinae</taxon>
        <taxon>Parnassini</taxon>
        <taxon>Parnassius</taxon>
        <taxon>Parnassius</taxon>
    </lineage>
</organism>
<sequence>MSFNKIKPFQTKSLLDYKGKVPPDDFPLPNSATFVMCKPNSDSDASTSSVFLAETKWASNEDNVVLGLNERVGLETKSFANENNIELVNDTADSDIVINPKLQATVSNGQPTQSQSEQRP</sequence>
<name>A0A8S3XFM5_PARAO</name>
<reference evidence="1" key="1">
    <citation type="submission" date="2021-04" db="EMBL/GenBank/DDBJ databases">
        <authorList>
            <person name="Tunstrom K."/>
        </authorList>
    </citation>
    <scope>NUCLEOTIDE SEQUENCE</scope>
</reference>
<evidence type="ECO:0000313" key="2">
    <source>
        <dbReference type="Proteomes" id="UP000691718"/>
    </source>
</evidence>
<dbReference type="AlphaFoldDB" id="A0A8S3XFM5"/>